<sequence>MTLRIVPTDDFPTVQAAIDDSAPGDSIKLLVGTFDGFEVTVENLKIFGCGIGRTIISGQPAQGNIGVVVKANRTVLQGFTVQGFLDSGVLIEFTYENNVVKEIESRFNTLRGLIILGVNNLILNCKVANNADVGILASRNNCIMNCKMTNNDRGFNGGINNILIHNLFKESGLTGCFLGNNSIAFRNTFLNGLRGLDVNSNNMIIENMSCRNSETGILISSDDNVIDSNLTRNNNLSGINVMEFATNNTIRFNKAFNNSLFDIQATPPANENNTFNGNKCGNSFPPELCT</sequence>
<keyword evidence="2" id="KW-1185">Reference proteome</keyword>
<evidence type="ECO:0000313" key="1">
    <source>
        <dbReference type="EMBL" id="MEI5906267.1"/>
    </source>
</evidence>
<dbReference type="InterPro" id="IPR011050">
    <property type="entry name" value="Pectin_lyase_fold/virulence"/>
</dbReference>
<dbReference type="InterPro" id="IPR012334">
    <property type="entry name" value="Pectin_lyas_fold"/>
</dbReference>
<evidence type="ECO:0000313" key="2">
    <source>
        <dbReference type="Proteomes" id="UP001312865"/>
    </source>
</evidence>
<dbReference type="Proteomes" id="UP001312865">
    <property type="component" value="Unassembled WGS sequence"/>
</dbReference>
<dbReference type="RefSeq" id="WP_336585706.1">
    <property type="nucleotide sequence ID" value="NZ_JBBAXC010000003.1"/>
</dbReference>
<accession>A0ABU8HAU1</accession>
<dbReference type="Gene3D" id="2.160.20.10">
    <property type="entry name" value="Single-stranded right-handed beta-helix, Pectin lyase-like"/>
    <property type="match status" value="1"/>
</dbReference>
<protein>
    <submittedName>
        <fullName evidence="1">Right-handed parallel beta-helix repeat-containing protein</fullName>
    </submittedName>
</protein>
<reference evidence="1 2" key="1">
    <citation type="journal article" date="2018" name="J. Microbiol.">
        <title>Bacillus spongiae sp. nov., isolated from sponge of Jeju Island.</title>
        <authorList>
            <person name="Lee G.E."/>
            <person name="Im W.T."/>
            <person name="Park J.S."/>
        </authorList>
    </citation>
    <scope>NUCLEOTIDE SEQUENCE [LARGE SCALE GENOMIC DNA]</scope>
    <source>
        <strain evidence="1 2">135PIL107-10</strain>
    </source>
</reference>
<gene>
    <name evidence="1" type="ORF">WAK64_04245</name>
</gene>
<name>A0ABU8HAU1_9BACI</name>
<comment type="caution">
    <text evidence="1">The sequence shown here is derived from an EMBL/GenBank/DDBJ whole genome shotgun (WGS) entry which is preliminary data.</text>
</comment>
<dbReference type="SMART" id="SM00710">
    <property type="entry name" value="PbH1"/>
    <property type="match status" value="5"/>
</dbReference>
<dbReference type="EMBL" id="JBBAXC010000003">
    <property type="protein sequence ID" value="MEI5906267.1"/>
    <property type="molecule type" value="Genomic_DNA"/>
</dbReference>
<proteinExistence type="predicted"/>
<dbReference type="InterPro" id="IPR006626">
    <property type="entry name" value="PbH1"/>
</dbReference>
<organism evidence="1 2">
    <name type="scientific">Bacillus spongiae</name>
    <dbReference type="NCBI Taxonomy" id="2683610"/>
    <lineage>
        <taxon>Bacteria</taxon>
        <taxon>Bacillati</taxon>
        <taxon>Bacillota</taxon>
        <taxon>Bacilli</taxon>
        <taxon>Bacillales</taxon>
        <taxon>Bacillaceae</taxon>
        <taxon>Bacillus</taxon>
    </lineage>
</organism>
<dbReference type="SUPFAM" id="SSF51126">
    <property type="entry name" value="Pectin lyase-like"/>
    <property type="match status" value="1"/>
</dbReference>